<sequence length="130" mass="14193">MAPSPLVGSFASASDRNPTIHSHKGSISTAFTTSTATSTTTTGSSAPALPGNYDIILELLEQQQSKAKHDFRLSSWAQPHWTDIALFDLSRYRFNNGGIEVAQFDRTATVEVNTYLTIMRDIYIPVTLVG</sequence>
<evidence type="ECO:0000313" key="2">
    <source>
        <dbReference type="EMBL" id="GMF43999.1"/>
    </source>
</evidence>
<dbReference type="AlphaFoldDB" id="A0A9W6XRV7"/>
<protein>
    <submittedName>
        <fullName evidence="2">Unnamed protein product</fullName>
    </submittedName>
</protein>
<proteinExistence type="predicted"/>
<comment type="caution">
    <text evidence="2">The sequence shown here is derived from an EMBL/GenBank/DDBJ whole genome shotgun (WGS) entry which is preliminary data.</text>
</comment>
<keyword evidence="3" id="KW-1185">Reference proteome</keyword>
<name>A0A9W6XRV7_9STRA</name>
<evidence type="ECO:0000313" key="3">
    <source>
        <dbReference type="Proteomes" id="UP001165121"/>
    </source>
</evidence>
<feature type="compositionally biased region" description="Polar residues" evidence="1">
    <location>
        <begin position="11"/>
        <end position="20"/>
    </location>
</feature>
<dbReference type="EMBL" id="BSXT01001622">
    <property type="protein sequence ID" value="GMF43999.1"/>
    <property type="molecule type" value="Genomic_DNA"/>
</dbReference>
<evidence type="ECO:0000256" key="1">
    <source>
        <dbReference type="SAM" id="MobiDB-lite"/>
    </source>
</evidence>
<dbReference type="Proteomes" id="UP001165121">
    <property type="component" value="Unassembled WGS sequence"/>
</dbReference>
<accession>A0A9W6XRV7</accession>
<reference evidence="2" key="1">
    <citation type="submission" date="2023-04" db="EMBL/GenBank/DDBJ databases">
        <title>Phytophthora fragariaefolia NBRC 109709.</title>
        <authorList>
            <person name="Ichikawa N."/>
            <person name="Sato H."/>
            <person name="Tonouchi N."/>
        </authorList>
    </citation>
    <scope>NUCLEOTIDE SEQUENCE</scope>
    <source>
        <strain evidence="2">NBRC 109709</strain>
    </source>
</reference>
<organism evidence="2 3">
    <name type="scientific">Phytophthora fragariaefolia</name>
    <dbReference type="NCBI Taxonomy" id="1490495"/>
    <lineage>
        <taxon>Eukaryota</taxon>
        <taxon>Sar</taxon>
        <taxon>Stramenopiles</taxon>
        <taxon>Oomycota</taxon>
        <taxon>Peronosporomycetes</taxon>
        <taxon>Peronosporales</taxon>
        <taxon>Peronosporaceae</taxon>
        <taxon>Phytophthora</taxon>
    </lineage>
</organism>
<gene>
    <name evidence="2" type="ORF">Pfra01_001513900</name>
</gene>
<feature type="region of interest" description="Disordered" evidence="1">
    <location>
        <begin position="1"/>
        <end position="25"/>
    </location>
</feature>